<feature type="binding site" evidence="10">
    <location>
        <position position="152"/>
    </location>
    <ligand>
        <name>NAD(+)</name>
        <dbReference type="ChEBI" id="CHEBI:57540"/>
    </ligand>
</feature>
<evidence type="ECO:0000256" key="5">
    <source>
        <dbReference type="ARBA" id="ARBA00023027"/>
    </source>
</evidence>
<dbReference type="GO" id="GO:0000271">
    <property type="term" value="P:polysaccharide biosynthetic process"/>
    <property type="evidence" value="ECO:0007669"/>
    <property type="project" value="InterPro"/>
</dbReference>
<protein>
    <recommendedName>
        <fullName evidence="3 7">UDP-glucose 6-dehydrogenase</fullName>
        <ecNumber evidence="3 7">1.1.1.22</ecNumber>
    </recommendedName>
</protein>
<evidence type="ECO:0000256" key="4">
    <source>
        <dbReference type="ARBA" id="ARBA00023002"/>
    </source>
</evidence>
<evidence type="ECO:0000256" key="6">
    <source>
        <dbReference type="ARBA" id="ARBA00047473"/>
    </source>
</evidence>
<dbReference type="Proteomes" id="UP000199301">
    <property type="component" value="Unassembled WGS sequence"/>
</dbReference>
<feature type="binding site" evidence="10">
    <location>
        <position position="260"/>
    </location>
    <ligand>
        <name>NAD(+)</name>
        <dbReference type="ChEBI" id="CHEBI:57540"/>
    </ligand>
</feature>
<dbReference type="PANTHER" id="PTHR43750">
    <property type="entry name" value="UDP-GLUCOSE 6-DEHYDROGENASE TUAD"/>
    <property type="match status" value="1"/>
</dbReference>
<dbReference type="RefSeq" id="WP_092521446.1">
    <property type="nucleotide sequence ID" value="NZ_FNKO01000001.1"/>
</dbReference>
<dbReference type="PIRSF" id="PIRSF500134">
    <property type="entry name" value="UDPglc_DH_bac"/>
    <property type="match status" value="1"/>
</dbReference>
<dbReference type="GO" id="GO:0051287">
    <property type="term" value="F:NAD binding"/>
    <property type="evidence" value="ECO:0007669"/>
    <property type="project" value="InterPro"/>
</dbReference>
<reference evidence="13" key="1">
    <citation type="submission" date="2016-10" db="EMBL/GenBank/DDBJ databases">
        <authorList>
            <person name="Varghese N."/>
            <person name="Submissions S."/>
        </authorList>
    </citation>
    <scope>NUCLEOTIDE SEQUENCE [LARGE SCALE GENOMIC DNA]</scope>
    <source>
        <strain evidence="13">DSM 45459</strain>
    </source>
</reference>
<dbReference type="UniPathway" id="UPA00038">
    <property type="reaction ID" value="UER00491"/>
</dbReference>
<evidence type="ECO:0000313" key="13">
    <source>
        <dbReference type="Proteomes" id="UP000199301"/>
    </source>
</evidence>
<keyword evidence="4 7" id="KW-0560">Oxidoreductase</keyword>
<proteinExistence type="inferred from homology"/>
<keyword evidence="13" id="KW-1185">Reference proteome</keyword>
<dbReference type="PANTHER" id="PTHR43750:SF3">
    <property type="entry name" value="UDP-GLUCOSE 6-DEHYDROGENASE TUAD"/>
    <property type="match status" value="1"/>
</dbReference>
<evidence type="ECO:0000256" key="8">
    <source>
        <dbReference type="PIRSR" id="PIRSR500134-1"/>
    </source>
</evidence>
<gene>
    <name evidence="12" type="ORF">SAMN04489718_1040</name>
</gene>
<dbReference type="InterPro" id="IPR008927">
    <property type="entry name" value="6-PGluconate_DH-like_C_sf"/>
</dbReference>
<evidence type="ECO:0000256" key="10">
    <source>
        <dbReference type="PIRSR" id="PIRSR500134-3"/>
    </source>
</evidence>
<accession>A0A1H0ZGY2</accession>
<dbReference type="InterPro" id="IPR014026">
    <property type="entry name" value="UDP-Glc/GDP-Man_DH_dimer"/>
</dbReference>
<evidence type="ECO:0000256" key="1">
    <source>
        <dbReference type="ARBA" id="ARBA00004701"/>
    </source>
</evidence>
<feature type="binding site" evidence="9">
    <location>
        <position position="322"/>
    </location>
    <ligand>
        <name>substrate</name>
    </ligand>
</feature>
<feature type="active site" description="Nucleophile" evidence="8">
    <location>
        <position position="257"/>
    </location>
</feature>
<evidence type="ECO:0000313" key="12">
    <source>
        <dbReference type="EMBL" id="SDQ26697.1"/>
    </source>
</evidence>
<comment type="catalytic activity">
    <reaction evidence="6 7">
        <text>UDP-alpha-D-glucose + 2 NAD(+) + H2O = UDP-alpha-D-glucuronate + 2 NADH + 3 H(+)</text>
        <dbReference type="Rhea" id="RHEA:23596"/>
        <dbReference type="ChEBI" id="CHEBI:15377"/>
        <dbReference type="ChEBI" id="CHEBI:15378"/>
        <dbReference type="ChEBI" id="CHEBI:57540"/>
        <dbReference type="ChEBI" id="CHEBI:57945"/>
        <dbReference type="ChEBI" id="CHEBI:58052"/>
        <dbReference type="ChEBI" id="CHEBI:58885"/>
        <dbReference type="EC" id="1.1.1.22"/>
    </reaction>
</comment>
<dbReference type="InterPro" id="IPR001732">
    <property type="entry name" value="UDP-Glc/GDP-Man_DH_N"/>
</dbReference>
<dbReference type="STRING" id="995062.SAMN04489718_1040"/>
<dbReference type="SUPFAM" id="SSF48179">
    <property type="entry name" value="6-phosphogluconate dehydrogenase C-terminal domain-like"/>
    <property type="match status" value="1"/>
</dbReference>
<keyword evidence="5 7" id="KW-0520">NAD</keyword>
<dbReference type="InterPro" id="IPR036291">
    <property type="entry name" value="NAD(P)-bd_dom_sf"/>
</dbReference>
<dbReference type="Gene3D" id="1.20.5.100">
    <property type="entry name" value="Cytochrome c1, transmembrane anchor, C-terminal"/>
    <property type="match status" value="1"/>
</dbReference>
<feature type="binding site" evidence="10">
    <location>
        <position position="123"/>
    </location>
    <ligand>
        <name>NAD(+)</name>
        <dbReference type="ChEBI" id="CHEBI:57540"/>
    </ligand>
</feature>
<dbReference type="NCBIfam" id="TIGR03026">
    <property type="entry name" value="NDP-sugDHase"/>
    <property type="match status" value="1"/>
</dbReference>
<dbReference type="PROSITE" id="PS51257">
    <property type="entry name" value="PROKAR_LIPOPROTEIN"/>
    <property type="match status" value="1"/>
</dbReference>
<feature type="domain" description="UDP-glucose/GDP-mannose dehydrogenase C-terminal" evidence="11">
    <location>
        <begin position="315"/>
        <end position="415"/>
    </location>
</feature>
<dbReference type="SUPFAM" id="SSF52413">
    <property type="entry name" value="UDP-glucose/GDP-mannose dehydrogenase C-terminal domain"/>
    <property type="match status" value="1"/>
</dbReference>
<feature type="binding site" evidence="10">
    <location>
        <position position="329"/>
    </location>
    <ligand>
        <name>NAD(+)</name>
        <dbReference type="ChEBI" id="CHEBI:57540"/>
    </ligand>
</feature>
<comment type="pathway">
    <text evidence="1">Nucleotide-sugar biosynthesis; UDP-alpha-D-glucuronate biosynthesis; UDP-alpha-D-glucuronate from UDP-alpha-D-glucose: step 1/1.</text>
</comment>
<feature type="binding site" evidence="10">
    <location>
        <position position="88"/>
    </location>
    <ligand>
        <name>NAD(+)</name>
        <dbReference type="ChEBI" id="CHEBI:57540"/>
    </ligand>
</feature>
<feature type="binding site" evidence="9">
    <location>
        <position position="201"/>
    </location>
    <ligand>
        <name>substrate</name>
    </ligand>
</feature>
<dbReference type="InterPro" id="IPR014027">
    <property type="entry name" value="UDP-Glc/GDP-Man_DH_C"/>
</dbReference>
<feature type="binding site" evidence="9">
    <location>
        <begin position="149"/>
        <end position="152"/>
    </location>
    <ligand>
        <name>substrate</name>
    </ligand>
</feature>
<dbReference type="SMART" id="SM00984">
    <property type="entry name" value="UDPG_MGDP_dh_C"/>
    <property type="match status" value="1"/>
</dbReference>
<dbReference type="Gene3D" id="3.40.50.720">
    <property type="entry name" value="NAD(P)-binding Rossmann-like Domain"/>
    <property type="match status" value="2"/>
</dbReference>
<evidence type="ECO:0000256" key="2">
    <source>
        <dbReference type="ARBA" id="ARBA00006601"/>
    </source>
</evidence>
<dbReference type="GO" id="GO:0003979">
    <property type="term" value="F:UDP-glucose 6-dehydrogenase activity"/>
    <property type="evidence" value="ECO:0007669"/>
    <property type="project" value="UniProtKB-EC"/>
</dbReference>
<dbReference type="InterPro" id="IPR036220">
    <property type="entry name" value="UDP-Glc/GDP-Man_DH_C_sf"/>
</dbReference>
<feature type="binding site" evidence="9">
    <location>
        <position position="254"/>
    </location>
    <ligand>
        <name>substrate</name>
    </ligand>
</feature>
<dbReference type="InterPro" id="IPR028357">
    <property type="entry name" value="UDPglc_DH_bac"/>
</dbReference>
<evidence type="ECO:0000259" key="11">
    <source>
        <dbReference type="SMART" id="SM00984"/>
    </source>
</evidence>
<feature type="binding site" evidence="10">
    <location>
        <position position="37"/>
    </location>
    <ligand>
        <name>NAD(+)</name>
        <dbReference type="ChEBI" id="CHEBI:57540"/>
    </ligand>
</feature>
<dbReference type="SUPFAM" id="SSF51735">
    <property type="entry name" value="NAD(P)-binding Rossmann-fold domains"/>
    <property type="match status" value="1"/>
</dbReference>
<dbReference type="GO" id="GO:0006065">
    <property type="term" value="P:UDP-glucuronate biosynthetic process"/>
    <property type="evidence" value="ECO:0007669"/>
    <property type="project" value="UniProtKB-UniPathway"/>
</dbReference>
<dbReference type="AlphaFoldDB" id="A0A1H0ZGY2"/>
<sequence length="432" mass="45669">MPRRVVVIGAGYVGLTTAACLSMLGHRVVCCEVDRGKVGRLARGEVRTREPDLRELVHSGLREGTLEFTAESGPAVSEADAVFLCLPTPMGEDGAADLSALESVVGQIGGSLRSGCVLVAKSTVPVGTSAWIARSVARSDVAVVSNPEFLREGSAVHDFLYPERIVVGAERAETAEEVVALYERLHAPVVRTDRESAEMVKYAANCLLATKLSYVNAVAGLCEGAGADVAKVTEGMRHDPRVGDACLAVGPGWGGSCLPKDARALLRAGETVGFEFALLRASVEANERQRARMVSRVAEVCGSGPERCLEGVRLGLLGLVFKAGTDDLRDSPALAVARGLSRLGAELTAVDPGLRGDEAELAGITLVDNAYQAAKGTGGLVLLTEWSGFRELDWRRLGALLERPVVVDTRNHLDPEVVRRAGLRWCGVGRPG</sequence>
<dbReference type="Pfam" id="PF00984">
    <property type="entry name" value="UDPG_MGDP_dh"/>
    <property type="match status" value="1"/>
</dbReference>
<comment type="similarity">
    <text evidence="2 7">Belongs to the UDP-glucose/GDP-mannose dehydrogenase family.</text>
</comment>
<dbReference type="EMBL" id="FNKO01000001">
    <property type="protein sequence ID" value="SDQ26697.1"/>
    <property type="molecule type" value="Genomic_DNA"/>
</dbReference>
<organism evidence="12 13">
    <name type="scientific">Actinopolyspora saharensis</name>
    <dbReference type="NCBI Taxonomy" id="995062"/>
    <lineage>
        <taxon>Bacteria</taxon>
        <taxon>Bacillati</taxon>
        <taxon>Actinomycetota</taxon>
        <taxon>Actinomycetes</taxon>
        <taxon>Actinopolysporales</taxon>
        <taxon>Actinopolysporaceae</taxon>
        <taxon>Actinopolyspora</taxon>
    </lineage>
</organism>
<dbReference type="PIRSF" id="PIRSF000124">
    <property type="entry name" value="UDPglc_GDPman_dh"/>
    <property type="match status" value="1"/>
</dbReference>
<dbReference type="EC" id="1.1.1.22" evidence="3 7"/>
<name>A0A1H0ZGY2_9ACTN</name>
<dbReference type="OrthoDB" id="5193947at2"/>
<dbReference type="InterPro" id="IPR017476">
    <property type="entry name" value="UDP-Glc/GDP-Man"/>
</dbReference>
<evidence type="ECO:0000256" key="7">
    <source>
        <dbReference type="PIRNR" id="PIRNR000124"/>
    </source>
</evidence>
<dbReference type="Pfam" id="PF03720">
    <property type="entry name" value="UDPG_MGDP_dh_C"/>
    <property type="match status" value="1"/>
</dbReference>
<evidence type="ECO:0000256" key="9">
    <source>
        <dbReference type="PIRSR" id="PIRSR500134-2"/>
    </source>
</evidence>
<evidence type="ECO:0000256" key="3">
    <source>
        <dbReference type="ARBA" id="ARBA00012954"/>
    </source>
</evidence>
<dbReference type="Pfam" id="PF03721">
    <property type="entry name" value="UDPG_MGDP_dh_N"/>
    <property type="match status" value="1"/>
</dbReference>